<feature type="domain" description="YSIRK Gram-positive signal peptide" evidence="3">
    <location>
        <begin position="6"/>
        <end position="31"/>
    </location>
</feature>
<comment type="caution">
    <text evidence="4">The sequence shown here is derived from an EMBL/GenBank/DDBJ whole genome shotgun (WGS) entry which is preliminary data.</text>
</comment>
<dbReference type="RefSeq" id="WP_101660357.1">
    <property type="nucleotide sequence ID" value="NZ_PKGZ01000004.1"/>
</dbReference>
<evidence type="ECO:0000259" key="3">
    <source>
        <dbReference type="Pfam" id="PF04650"/>
    </source>
</evidence>
<reference evidence="4 5" key="1">
    <citation type="submission" date="2017-12" db="EMBL/GenBank/DDBJ databases">
        <title>Phylogenetic diversity of female urinary microbiome.</title>
        <authorList>
            <person name="Thomas-White K."/>
            <person name="Wolfe A.J."/>
        </authorList>
    </citation>
    <scope>NUCLEOTIDE SEQUENCE [LARGE SCALE GENOMIC DNA]</scope>
    <source>
        <strain evidence="4 5">UMB0844</strain>
    </source>
</reference>
<keyword evidence="1" id="KW-0732">Signal</keyword>
<evidence type="ECO:0000313" key="4">
    <source>
        <dbReference type="EMBL" id="PKY91146.1"/>
    </source>
</evidence>
<dbReference type="NCBIfam" id="TIGR01168">
    <property type="entry name" value="YSIRK_signal"/>
    <property type="match status" value="1"/>
</dbReference>
<accession>A0A2I1K682</accession>
<sequence length="102" mass="11529">MKPSNERQPRYGVRKFTVGVASVVIGSVLFLTPTVQATESLSHAPAVPVQVKDRSAGMEKEKPIQKKEDKVIPQGVQLPRSLKKTLPRRKQQKKRTISIRWQ</sequence>
<protein>
    <recommendedName>
        <fullName evidence="3">YSIRK Gram-positive signal peptide domain-containing protein</fullName>
    </recommendedName>
</protein>
<gene>
    <name evidence="4" type="ORF">CYJ27_05410</name>
</gene>
<keyword evidence="2" id="KW-0472">Membrane</keyword>
<proteinExistence type="predicted"/>
<evidence type="ECO:0000256" key="2">
    <source>
        <dbReference type="SAM" id="Phobius"/>
    </source>
</evidence>
<dbReference type="Proteomes" id="UP000234775">
    <property type="component" value="Unassembled WGS sequence"/>
</dbReference>
<dbReference type="InterPro" id="IPR005877">
    <property type="entry name" value="YSIRK_signal_dom"/>
</dbReference>
<dbReference type="AlphaFoldDB" id="A0A2I1K682"/>
<keyword evidence="2" id="KW-0812">Transmembrane</keyword>
<name>A0A2I1K682_9LACT</name>
<organism evidence="4 5">
    <name type="scientific">Aerococcus christensenii</name>
    <dbReference type="NCBI Taxonomy" id="87541"/>
    <lineage>
        <taxon>Bacteria</taxon>
        <taxon>Bacillati</taxon>
        <taxon>Bacillota</taxon>
        <taxon>Bacilli</taxon>
        <taxon>Lactobacillales</taxon>
        <taxon>Aerococcaceae</taxon>
        <taxon>Aerococcus</taxon>
    </lineage>
</organism>
<dbReference type="Pfam" id="PF04650">
    <property type="entry name" value="YSIRK_signal"/>
    <property type="match status" value="1"/>
</dbReference>
<evidence type="ECO:0000313" key="5">
    <source>
        <dbReference type="Proteomes" id="UP000234775"/>
    </source>
</evidence>
<feature type="transmembrane region" description="Helical" evidence="2">
    <location>
        <begin position="12"/>
        <end position="32"/>
    </location>
</feature>
<dbReference type="EMBL" id="PKGZ01000004">
    <property type="protein sequence ID" value="PKY91146.1"/>
    <property type="molecule type" value="Genomic_DNA"/>
</dbReference>
<keyword evidence="2" id="KW-1133">Transmembrane helix</keyword>
<keyword evidence="5" id="KW-1185">Reference proteome</keyword>
<evidence type="ECO:0000256" key="1">
    <source>
        <dbReference type="ARBA" id="ARBA00022729"/>
    </source>
</evidence>